<dbReference type="PATRIC" id="fig|389348.3.peg.1440"/>
<dbReference type="KEGG" id="pnl:PNK_1287"/>
<evidence type="ECO:0000313" key="4">
    <source>
        <dbReference type="Proteomes" id="UP000069902"/>
    </source>
</evidence>
<evidence type="ECO:0000259" key="2">
    <source>
        <dbReference type="Pfam" id="PF08308"/>
    </source>
</evidence>
<reference evidence="4" key="1">
    <citation type="submission" date="2015-09" db="EMBL/GenBank/DDBJ databases">
        <authorList>
            <person name="Bertelli C."/>
        </authorList>
    </citation>
    <scope>NUCLEOTIDE SEQUENCE [LARGE SCALE GENOMIC DNA]</scope>
    <source>
        <strain evidence="4">KNic</strain>
    </source>
</reference>
<keyword evidence="4" id="KW-1185">Reference proteome</keyword>
<dbReference type="EMBL" id="LN879502">
    <property type="protein sequence ID" value="CUI16904.1"/>
    <property type="molecule type" value="Genomic_DNA"/>
</dbReference>
<organism evidence="3 4">
    <name type="scientific">Candidatus Protochlamydia naegleriophila</name>
    <dbReference type="NCBI Taxonomy" id="389348"/>
    <lineage>
        <taxon>Bacteria</taxon>
        <taxon>Pseudomonadati</taxon>
        <taxon>Chlamydiota</taxon>
        <taxon>Chlamydiia</taxon>
        <taxon>Parachlamydiales</taxon>
        <taxon>Parachlamydiaceae</taxon>
        <taxon>Candidatus Protochlamydia</taxon>
    </lineage>
</organism>
<sequence length="143" mass="15445">MGYIKFIQKVVLILLMGLNCVSCATVINGTTQRIPVSSDPIGACVYVDGNPVGCTPTQVELKRKYDHLITLSKDGYEDETIRVEPVLSAAVAGNILAGGFIGWGVDAINGSQYRLIPETVHVKMRPGSVPYCRSASVRAPYMQ</sequence>
<feature type="signal peptide" evidence="1">
    <location>
        <begin position="1"/>
        <end position="24"/>
    </location>
</feature>
<keyword evidence="1" id="KW-0732">Signal</keyword>
<dbReference type="RefSeq" id="WP_059061045.1">
    <property type="nucleotide sequence ID" value="NZ_LN879502.1"/>
</dbReference>
<accession>A0A0U5JAQ7</accession>
<evidence type="ECO:0000313" key="3">
    <source>
        <dbReference type="EMBL" id="CUI16904.1"/>
    </source>
</evidence>
<name>A0A0U5JAQ7_9BACT</name>
<dbReference type="Proteomes" id="UP000069902">
    <property type="component" value="Chromosome cPNK"/>
</dbReference>
<evidence type="ECO:0000256" key="1">
    <source>
        <dbReference type="SAM" id="SignalP"/>
    </source>
</evidence>
<dbReference type="InterPro" id="IPR013229">
    <property type="entry name" value="PEGA"/>
</dbReference>
<gene>
    <name evidence="3" type="ORF">PNK_1287</name>
</gene>
<proteinExistence type="predicted"/>
<dbReference type="InParanoid" id="A0A0U5JAQ7"/>
<feature type="chain" id="PRO_5006860355" evidence="1">
    <location>
        <begin position="25"/>
        <end position="143"/>
    </location>
</feature>
<dbReference type="Pfam" id="PF08308">
    <property type="entry name" value="PEGA"/>
    <property type="match status" value="1"/>
</dbReference>
<feature type="domain" description="PEGA" evidence="2">
    <location>
        <begin position="34"/>
        <end position="84"/>
    </location>
</feature>
<protein>
    <submittedName>
        <fullName evidence="3">PEGA domain-containing protein</fullName>
    </submittedName>
</protein>
<dbReference type="AlphaFoldDB" id="A0A0U5JAQ7"/>